<feature type="region of interest" description="Disordered" evidence="2">
    <location>
        <begin position="63"/>
        <end position="82"/>
    </location>
</feature>
<evidence type="ECO:0000259" key="3">
    <source>
        <dbReference type="PROSITE" id="PS51253"/>
    </source>
</evidence>
<sequence length="422" mass="49260">MLNSFVNRLKACTRVREVKTKMGKCLEIFKILNEVPNFKISQRKFSRFMGISDRSLNRWVIRDKSNKPMKPKGRPRKMKEKDEKELVDWIKNQLSQNLAPSKKEIVLQANELIRHKQLPDLNHYNLHEQIISTNWVKAFSERNKLIITESQNIQKEKPLPTNEDLVDYFVNLKRLKEKNNYQRGMIFNVDETACFNNTDSVKIRVVTTEKIKNPIRKIPKSRFHITATKKEKIGKNAKALLILDNAPSHYNSESIKICKKNLIQILFLPSNSTDFLQPLDVGCFKGFKSYIKRQLIDGTYESFLSTIQDGLQVSLTLKNIRNSFKTCGITPYETLVELPNNTPIAKPKKQKKRARLSLGGQIVTSKNFLQVLENNRKERLRKRKEKESLKEAQLLLNLLHSPIKQIKKKRKTNKTILNTFIF</sequence>
<protein>
    <recommendedName>
        <fullName evidence="3">HTH CENPB-type domain-containing protein</fullName>
    </recommendedName>
</protein>
<dbReference type="Proteomes" id="UP001146793">
    <property type="component" value="Unassembled WGS sequence"/>
</dbReference>
<dbReference type="GO" id="GO:0003677">
    <property type="term" value="F:DNA binding"/>
    <property type="evidence" value="ECO:0007669"/>
    <property type="project" value="UniProtKB-KW"/>
</dbReference>
<evidence type="ECO:0000256" key="1">
    <source>
        <dbReference type="ARBA" id="ARBA00023125"/>
    </source>
</evidence>
<dbReference type="InterPro" id="IPR004875">
    <property type="entry name" value="DDE_SF_endonuclease_dom"/>
</dbReference>
<dbReference type="Pfam" id="PF03184">
    <property type="entry name" value="DDE_1"/>
    <property type="match status" value="1"/>
</dbReference>
<proteinExistence type="predicted"/>
<keyword evidence="1" id="KW-0238">DNA-binding</keyword>
<dbReference type="InterPro" id="IPR006600">
    <property type="entry name" value="HTH_CenpB_DNA-bd_dom"/>
</dbReference>
<reference evidence="4" key="1">
    <citation type="submission" date="2022-08" db="EMBL/GenBank/DDBJ databases">
        <title>Novel sulphate-reducing endosymbionts in the free-living metamonad Anaeramoeba.</title>
        <authorList>
            <person name="Jerlstrom-Hultqvist J."/>
            <person name="Cepicka I."/>
            <person name="Gallot-Lavallee L."/>
            <person name="Salas-Leiva D."/>
            <person name="Curtis B.A."/>
            <person name="Zahonova K."/>
            <person name="Pipaliya S."/>
            <person name="Dacks J."/>
            <person name="Roger A.J."/>
        </authorList>
    </citation>
    <scope>NUCLEOTIDE SEQUENCE</scope>
    <source>
        <strain evidence="4">Busselton2</strain>
    </source>
</reference>
<organism evidence="4 5">
    <name type="scientific">Anaeramoeba flamelloides</name>
    <dbReference type="NCBI Taxonomy" id="1746091"/>
    <lineage>
        <taxon>Eukaryota</taxon>
        <taxon>Metamonada</taxon>
        <taxon>Anaeramoebidae</taxon>
        <taxon>Anaeramoeba</taxon>
    </lineage>
</organism>
<evidence type="ECO:0000313" key="5">
    <source>
        <dbReference type="Proteomes" id="UP001146793"/>
    </source>
</evidence>
<accession>A0AAV7ZER8</accession>
<dbReference type="InterPro" id="IPR050863">
    <property type="entry name" value="CenT-Element_Derived"/>
</dbReference>
<dbReference type="Pfam" id="PF03221">
    <property type="entry name" value="HTH_Tnp_Tc5"/>
    <property type="match status" value="1"/>
</dbReference>
<dbReference type="InterPro" id="IPR036397">
    <property type="entry name" value="RNaseH_sf"/>
</dbReference>
<evidence type="ECO:0000256" key="2">
    <source>
        <dbReference type="SAM" id="MobiDB-lite"/>
    </source>
</evidence>
<name>A0AAV7ZER8_9EUKA</name>
<feature type="domain" description="HTH CENPB-type" evidence="3">
    <location>
        <begin position="70"/>
        <end position="149"/>
    </location>
</feature>
<dbReference type="GO" id="GO:0005634">
    <property type="term" value="C:nucleus"/>
    <property type="evidence" value="ECO:0007669"/>
    <property type="project" value="TreeGrafter"/>
</dbReference>
<dbReference type="PANTHER" id="PTHR19303">
    <property type="entry name" value="TRANSPOSON"/>
    <property type="match status" value="1"/>
</dbReference>
<dbReference type="EMBL" id="JANTQA010000032">
    <property type="protein sequence ID" value="KAJ3439654.1"/>
    <property type="molecule type" value="Genomic_DNA"/>
</dbReference>
<evidence type="ECO:0000313" key="4">
    <source>
        <dbReference type="EMBL" id="KAJ3439654.1"/>
    </source>
</evidence>
<dbReference type="PROSITE" id="PS51253">
    <property type="entry name" value="HTH_CENPB"/>
    <property type="match status" value="1"/>
</dbReference>
<feature type="compositionally biased region" description="Basic residues" evidence="2">
    <location>
        <begin position="67"/>
        <end position="78"/>
    </location>
</feature>
<dbReference type="PANTHER" id="PTHR19303:SF73">
    <property type="entry name" value="PROTEIN PDC2"/>
    <property type="match status" value="1"/>
</dbReference>
<gene>
    <name evidence="4" type="ORF">M0812_15690</name>
</gene>
<dbReference type="Gene3D" id="3.30.420.10">
    <property type="entry name" value="Ribonuclease H-like superfamily/Ribonuclease H"/>
    <property type="match status" value="1"/>
</dbReference>
<dbReference type="AlphaFoldDB" id="A0AAV7ZER8"/>
<comment type="caution">
    <text evidence="4">The sequence shown here is derived from an EMBL/GenBank/DDBJ whole genome shotgun (WGS) entry which is preliminary data.</text>
</comment>